<protein>
    <submittedName>
        <fullName evidence="11">Uncharacterized protein</fullName>
    </submittedName>
</protein>
<feature type="compositionally biased region" description="Polar residues" evidence="10">
    <location>
        <begin position="8"/>
        <end position="31"/>
    </location>
</feature>
<keyword evidence="5" id="KW-0964">Secreted</keyword>
<dbReference type="GO" id="GO:0005126">
    <property type="term" value="F:cytokine receptor binding"/>
    <property type="evidence" value="ECO:0007669"/>
    <property type="project" value="InterPro"/>
</dbReference>
<sequence length="188" mass="21709">ICLPLSFPISTNHYANTPAGTGTNQNTTPKHSQGLPHTHTHHKRLFPTRSTDPSPNWKPQPKTGRKRKAGKEGRGSQTALAPHKAATRQQPQHTARSTPQHWHNHPRQQLLNSLDHYIHHLKRCLSGNTRRFQSRGPRNLLLNINKYIHGVTTYLQDHNYSACAWDHVRHEAHTLFRHLDTLFRRMRS</sequence>
<evidence type="ECO:0000256" key="7">
    <source>
        <dbReference type="ARBA" id="ARBA00023118"/>
    </source>
</evidence>
<organism evidence="11 12">
    <name type="scientific">Melopsittacus undulatus</name>
    <name type="common">Budgerigar</name>
    <name type="synonym">Psittacus undulatus</name>
    <dbReference type="NCBI Taxonomy" id="13146"/>
    <lineage>
        <taxon>Eukaryota</taxon>
        <taxon>Metazoa</taxon>
        <taxon>Chordata</taxon>
        <taxon>Craniata</taxon>
        <taxon>Vertebrata</taxon>
        <taxon>Euteleostomi</taxon>
        <taxon>Archelosauria</taxon>
        <taxon>Archosauria</taxon>
        <taxon>Dinosauria</taxon>
        <taxon>Saurischia</taxon>
        <taxon>Theropoda</taxon>
        <taxon>Coelurosauria</taxon>
        <taxon>Aves</taxon>
        <taxon>Neognathae</taxon>
        <taxon>Neoaves</taxon>
        <taxon>Telluraves</taxon>
        <taxon>Australaves</taxon>
        <taxon>Psittaciformes</taxon>
        <taxon>Psittaculidae</taxon>
        <taxon>Melopsittacus</taxon>
    </lineage>
</organism>
<reference evidence="11" key="1">
    <citation type="submission" date="2020-03" db="EMBL/GenBank/DDBJ databases">
        <title>Melopsittacus undulatus (budgerigar) genome, bMelUnd1, maternal haplotype with Z.</title>
        <authorList>
            <person name="Gedman G."/>
            <person name="Mountcastle J."/>
            <person name="Haase B."/>
            <person name="Formenti G."/>
            <person name="Wright T."/>
            <person name="Apodaca J."/>
            <person name="Pelan S."/>
            <person name="Chow W."/>
            <person name="Rhie A."/>
            <person name="Howe K."/>
            <person name="Fedrigo O."/>
            <person name="Jarvis E.D."/>
        </authorList>
    </citation>
    <scope>NUCLEOTIDE SEQUENCE [LARGE SCALE GENOMIC DNA]</scope>
</reference>
<evidence type="ECO:0000256" key="8">
    <source>
        <dbReference type="ARBA" id="ARBA00023157"/>
    </source>
</evidence>
<dbReference type="InterPro" id="IPR009079">
    <property type="entry name" value="4_helix_cytokine-like_core"/>
</dbReference>
<dbReference type="Gene3D" id="1.20.1250.10">
    <property type="match status" value="1"/>
</dbReference>
<evidence type="ECO:0000256" key="10">
    <source>
        <dbReference type="SAM" id="MobiDB-lite"/>
    </source>
</evidence>
<accession>A0A8V5GLD0</accession>
<dbReference type="GO" id="GO:0005125">
    <property type="term" value="F:cytokine activity"/>
    <property type="evidence" value="ECO:0007669"/>
    <property type="project" value="UniProtKB-KW"/>
</dbReference>
<dbReference type="Proteomes" id="UP000694405">
    <property type="component" value="Chromosome Z"/>
</dbReference>
<evidence type="ECO:0000256" key="5">
    <source>
        <dbReference type="ARBA" id="ARBA00022525"/>
    </source>
</evidence>
<name>A0A8V5GLD0_MELUD</name>
<evidence type="ECO:0000256" key="3">
    <source>
        <dbReference type="ARBA" id="ARBA00011033"/>
    </source>
</evidence>
<keyword evidence="6" id="KW-0732">Signal</keyword>
<feature type="compositionally biased region" description="Polar residues" evidence="10">
    <location>
        <begin position="87"/>
        <end position="104"/>
    </location>
</feature>
<dbReference type="Ensembl" id="ENSMUNT00000031182.1">
    <property type="protein sequence ID" value="ENSMUNP00000029580.1"/>
    <property type="gene ID" value="ENSMUNG00000018089.1"/>
</dbReference>
<evidence type="ECO:0000256" key="4">
    <source>
        <dbReference type="ARBA" id="ARBA00022514"/>
    </source>
</evidence>
<dbReference type="InterPro" id="IPR000471">
    <property type="entry name" value="Interferon_alpha/beta/delta"/>
</dbReference>
<reference evidence="11" key="2">
    <citation type="submission" date="2025-08" db="UniProtKB">
        <authorList>
            <consortium name="Ensembl"/>
        </authorList>
    </citation>
    <scope>IDENTIFICATION</scope>
</reference>
<evidence type="ECO:0000313" key="12">
    <source>
        <dbReference type="Proteomes" id="UP000694405"/>
    </source>
</evidence>
<proteinExistence type="inferred from homology"/>
<dbReference type="PANTHER" id="PTHR11691">
    <property type="entry name" value="TYPE I INTERFERON"/>
    <property type="match status" value="1"/>
</dbReference>
<comment type="function">
    <text evidence="1">Has antiviral activities.</text>
</comment>
<comment type="subcellular location">
    <subcellularLocation>
        <location evidence="2">Secreted</location>
    </subcellularLocation>
</comment>
<keyword evidence="4 9" id="KW-0202">Cytokine</keyword>
<dbReference type="AlphaFoldDB" id="A0A8V5GLD0"/>
<dbReference type="Pfam" id="PF00143">
    <property type="entry name" value="Interferon"/>
    <property type="match status" value="1"/>
</dbReference>
<comment type="similarity">
    <text evidence="3 9">Belongs to the alpha/beta interferon family.</text>
</comment>
<reference evidence="11" key="3">
    <citation type="submission" date="2025-09" db="UniProtKB">
        <authorList>
            <consortium name="Ensembl"/>
        </authorList>
    </citation>
    <scope>IDENTIFICATION</scope>
</reference>
<keyword evidence="7 9" id="KW-0051">Antiviral defense</keyword>
<dbReference type="GO" id="GO:0051607">
    <property type="term" value="P:defense response to virus"/>
    <property type="evidence" value="ECO:0007669"/>
    <property type="project" value="UniProtKB-KW"/>
</dbReference>
<evidence type="ECO:0000256" key="9">
    <source>
        <dbReference type="RuleBase" id="RU000436"/>
    </source>
</evidence>
<dbReference type="SUPFAM" id="SSF47266">
    <property type="entry name" value="4-helical cytokines"/>
    <property type="match status" value="1"/>
</dbReference>
<keyword evidence="12" id="KW-1185">Reference proteome</keyword>
<dbReference type="SMART" id="SM00076">
    <property type="entry name" value="IFabd"/>
    <property type="match status" value="1"/>
</dbReference>
<keyword evidence="8" id="KW-1015">Disulfide bond</keyword>
<evidence type="ECO:0000256" key="2">
    <source>
        <dbReference type="ARBA" id="ARBA00004613"/>
    </source>
</evidence>
<evidence type="ECO:0000256" key="6">
    <source>
        <dbReference type="ARBA" id="ARBA00022729"/>
    </source>
</evidence>
<dbReference type="PANTHER" id="PTHR11691:SF73">
    <property type="entry name" value="INTERFERON BETA"/>
    <property type="match status" value="1"/>
</dbReference>
<evidence type="ECO:0000256" key="1">
    <source>
        <dbReference type="ARBA" id="ARBA00002718"/>
    </source>
</evidence>
<dbReference type="GO" id="GO:0005615">
    <property type="term" value="C:extracellular space"/>
    <property type="evidence" value="ECO:0007669"/>
    <property type="project" value="UniProtKB-KW"/>
</dbReference>
<feature type="region of interest" description="Disordered" evidence="10">
    <location>
        <begin position="1"/>
        <end position="104"/>
    </location>
</feature>
<dbReference type="GO" id="GO:0006955">
    <property type="term" value="P:immune response"/>
    <property type="evidence" value="ECO:0007669"/>
    <property type="project" value="UniProtKB-ARBA"/>
</dbReference>
<evidence type="ECO:0000313" key="11">
    <source>
        <dbReference type="Ensembl" id="ENSMUNP00000029580.1"/>
    </source>
</evidence>